<reference evidence="1 2" key="2">
    <citation type="submission" date="2018-10" db="EMBL/GenBank/DDBJ databases">
        <authorList>
            <consortium name="Pathogen Informatics"/>
        </authorList>
    </citation>
    <scope>NUCLEOTIDE SEQUENCE [LARGE SCALE GENOMIC DNA]</scope>
</reference>
<dbReference type="Proteomes" id="UP000267029">
    <property type="component" value="Unassembled WGS sequence"/>
</dbReference>
<evidence type="ECO:0000313" key="2">
    <source>
        <dbReference type="Proteomes" id="UP000267029"/>
    </source>
</evidence>
<dbReference type="AlphaFoldDB" id="A0A0R3UBR8"/>
<organism evidence="3">
    <name type="scientific">Mesocestoides corti</name>
    <name type="common">Flatworm</name>
    <dbReference type="NCBI Taxonomy" id="53468"/>
    <lineage>
        <taxon>Eukaryota</taxon>
        <taxon>Metazoa</taxon>
        <taxon>Spiralia</taxon>
        <taxon>Lophotrochozoa</taxon>
        <taxon>Platyhelminthes</taxon>
        <taxon>Cestoda</taxon>
        <taxon>Eucestoda</taxon>
        <taxon>Cyclophyllidea</taxon>
        <taxon>Mesocestoididae</taxon>
        <taxon>Mesocestoides</taxon>
    </lineage>
</organism>
<evidence type="ECO:0000313" key="1">
    <source>
        <dbReference type="EMBL" id="VDD78364.1"/>
    </source>
</evidence>
<proteinExistence type="predicted"/>
<protein>
    <submittedName>
        <fullName evidence="3">Transposase</fullName>
    </submittedName>
</protein>
<gene>
    <name evidence="1" type="ORF">MCOS_LOCUS4367</name>
</gene>
<dbReference type="WBParaSite" id="MCOS_0000436601-mRNA-1">
    <property type="protein sequence ID" value="MCOS_0000436601-mRNA-1"/>
    <property type="gene ID" value="MCOS_0000436601"/>
</dbReference>
<evidence type="ECO:0000313" key="3">
    <source>
        <dbReference type="WBParaSite" id="MCOS_0000436601-mRNA-1"/>
    </source>
</evidence>
<name>A0A0R3UBR8_MESCO</name>
<sequence length="70" mass="7947">MWCQGIQQQRKKRHETVIGAYNVNPHSTVSGTNNVEAEATFCLPNNFIDTIIQKTEKVQLSGKEVEDSRK</sequence>
<dbReference type="EMBL" id="UXSR01001550">
    <property type="protein sequence ID" value="VDD78364.1"/>
    <property type="molecule type" value="Genomic_DNA"/>
</dbReference>
<keyword evidence="2" id="KW-1185">Reference proteome</keyword>
<accession>A0A0R3UBR8</accession>
<reference evidence="3" key="1">
    <citation type="submission" date="2017-02" db="UniProtKB">
        <authorList>
            <consortium name="WormBaseParasite"/>
        </authorList>
    </citation>
    <scope>IDENTIFICATION</scope>
</reference>